<dbReference type="PANTHER" id="PTHR21716">
    <property type="entry name" value="TRANSMEMBRANE PROTEIN"/>
    <property type="match status" value="1"/>
</dbReference>
<evidence type="ECO:0000313" key="10">
    <source>
        <dbReference type="Proteomes" id="UP000023795"/>
    </source>
</evidence>
<feature type="transmembrane region" description="Helical" evidence="8">
    <location>
        <begin position="160"/>
        <end position="179"/>
    </location>
</feature>
<keyword evidence="6 8" id="KW-1133">Transmembrane helix</keyword>
<feature type="transmembrane region" description="Helical" evidence="8">
    <location>
        <begin position="62"/>
        <end position="84"/>
    </location>
</feature>
<keyword evidence="5 8" id="KW-0812">Transmembrane</keyword>
<dbReference type="AlphaFoldDB" id="L2F6Y8"/>
<evidence type="ECO:0000256" key="2">
    <source>
        <dbReference type="ARBA" id="ARBA00009773"/>
    </source>
</evidence>
<keyword evidence="4" id="KW-1003">Cell membrane</keyword>
<dbReference type="EMBL" id="ANIN01000001">
    <property type="protein sequence ID" value="ELA08844.1"/>
    <property type="molecule type" value="Genomic_DNA"/>
</dbReference>
<evidence type="ECO:0000256" key="7">
    <source>
        <dbReference type="ARBA" id="ARBA00023136"/>
    </source>
</evidence>
<feature type="transmembrane region" description="Helical" evidence="8">
    <location>
        <begin position="219"/>
        <end position="247"/>
    </location>
</feature>
<feature type="transmembrane region" description="Helical" evidence="8">
    <location>
        <begin position="281"/>
        <end position="300"/>
    </location>
</feature>
<organism evidence="9 10">
    <name type="scientific">Moraxella macacae 0408225</name>
    <dbReference type="NCBI Taxonomy" id="1230338"/>
    <lineage>
        <taxon>Bacteria</taxon>
        <taxon>Pseudomonadati</taxon>
        <taxon>Pseudomonadota</taxon>
        <taxon>Gammaproteobacteria</taxon>
        <taxon>Moraxellales</taxon>
        <taxon>Moraxellaceae</taxon>
        <taxon>Moraxella</taxon>
    </lineage>
</organism>
<reference evidence="9 10" key="1">
    <citation type="journal article" date="2013" name="Genome Announc.">
        <title>Genome Sequence of Moraxella macacae 0408225, a Novel Bacterial Species Isolated from a Cynomolgus Macaque with Epistaxis.</title>
        <authorList>
            <person name="Ladner J.T."/>
            <person name="Whitehouse C.A."/>
            <person name="Koroleva G.I."/>
            <person name="Palacios G.F."/>
        </authorList>
    </citation>
    <scope>NUCLEOTIDE SEQUENCE [LARGE SCALE GENOMIC DNA]</scope>
    <source>
        <strain evidence="9 10">0408225</strain>
    </source>
</reference>
<feature type="transmembrane region" description="Helical" evidence="8">
    <location>
        <begin position="9"/>
        <end position="27"/>
    </location>
</feature>
<dbReference type="RefSeq" id="WP_009501220.1">
    <property type="nucleotide sequence ID" value="NZ_ANIN01000001.1"/>
</dbReference>
<proteinExistence type="inferred from homology"/>
<evidence type="ECO:0000256" key="4">
    <source>
        <dbReference type="ARBA" id="ARBA00022475"/>
    </source>
</evidence>
<evidence type="ECO:0000256" key="8">
    <source>
        <dbReference type="SAM" id="Phobius"/>
    </source>
</evidence>
<dbReference type="GO" id="GO:0005886">
    <property type="term" value="C:plasma membrane"/>
    <property type="evidence" value="ECO:0007669"/>
    <property type="project" value="UniProtKB-SubCell"/>
</dbReference>
<dbReference type="OrthoDB" id="5792512at2"/>
<sequence>MQSRQFDPFFYRLFVLTTLGVFLYVIYRLNMVIVPFLVAFVLAYLLNPMVTKLHKMLRIRRWLAILLVYFGVGFGVLVALWWLIPLVWEQAQSFWLSVPSMIDWYNNTARGWVRQNFSIKMPTVTLKYWSTGLLEYAQQHYSANDAKSLFDKLFLQGMNIANVFGMLVLIPILTFYFVYNWDERLRFWKNAVPRPYLQKVSQIAKESDEALMSFVKGQFLVMVLLGIVYAVQLQLIGLKVGLIIGMAAGIASFVPYLGFIIGFVAAIIAGFFQFGLDWVKFGMIVGAFMVGQAVEGYILQPLLLGDKIGLSPLWVIFSVLAGASLMGITGMLIALPVAAVLNVFARHVFQWYIRSDYYKNNHNTKSHQQHVLIVNDVANNPVNNSANNPDS</sequence>
<evidence type="ECO:0000256" key="3">
    <source>
        <dbReference type="ARBA" id="ARBA00022448"/>
    </source>
</evidence>
<dbReference type="PATRIC" id="fig|1230338.3.peg.97"/>
<feature type="transmembrane region" description="Helical" evidence="8">
    <location>
        <begin position="33"/>
        <end position="50"/>
    </location>
</feature>
<dbReference type="InterPro" id="IPR002549">
    <property type="entry name" value="AI-2E-like"/>
</dbReference>
<keyword evidence="7 8" id="KW-0472">Membrane</keyword>
<dbReference type="GO" id="GO:0055085">
    <property type="term" value="P:transmembrane transport"/>
    <property type="evidence" value="ECO:0007669"/>
    <property type="project" value="TreeGrafter"/>
</dbReference>
<protein>
    <submittedName>
        <fullName evidence="9">PerM family permease</fullName>
    </submittedName>
</protein>
<evidence type="ECO:0000256" key="6">
    <source>
        <dbReference type="ARBA" id="ARBA00022989"/>
    </source>
</evidence>
<dbReference type="PANTHER" id="PTHR21716:SF53">
    <property type="entry name" value="PERMEASE PERM-RELATED"/>
    <property type="match status" value="1"/>
</dbReference>
<dbReference type="Pfam" id="PF01594">
    <property type="entry name" value="AI-2E_transport"/>
    <property type="match status" value="1"/>
</dbReference>
<evidence type="ECO:0000313" key="9">
    <source>
        <dbReference type="EMBL" id="ELA08844.1"/>
    </source>
</evidence>
<dbReference type="STRING" id="1230338.MOMA_00490"/>
<feature type="transmembrane region" description="Helical" evidence="8">
    <location>
        <begin position="253"/>
        <end position="274"/>
    </location>
</feature>
<keyword evidence="3" id="KW-0813">Transport</keyword>
<dbReference type="Proteomes" id="UP000023795">
    <property type="component" value="Unassembled WGS sequence"/>
</dbReference>
<accession>L2F6Y8</accession>
<comment type="caution">
    <text evidence="9">The sequence shown here is derived from an EMBL/GenBank/DDBJ whole genome shotgun (WGS) entry which is preliminary data.</text>
</comment>
<evidence type="ECO:0000256" key="5">
    <source>
        <dbReference type="ARBA" id="ARBA00022692"/>
    </source>
</evidence>
<comment type="similarity">
    <text evidence="2">Belongs to the autoinducer-2 exporter (AI-2E) (TC 2.A.86) family.</text>
</comment>
<keyword evidence="10" id="KW-1185">Reference proteome</keyword>
<gene>
    <name evidence="9" type="ORF">MOMA_00490</name>
</gene>
<evidence type="ECO:0000256" key="1">
    <source>
        <dbReference type="ARBA" id="ARBA00004651"/>
    </source>
</evidence>
<dbReference type="eggNOG" id="COG0628">
    <property type="taxonomic scope" value="Bacteria"/>
</dbReference>
<comment type="subcellular location">
    <subcellularLocation>
        <location evidence="1">Cell membrane</location>
        <topology evidence="1">Multi-pass membrane protein</topology>
    </subcellularLocation>
</comment>
<name>L2F6Y8_9GAMM</name>
<feature type="transmembrane region" description="Helical" evidence="8">
    <location>
        <begin position="312"/>
        <end position="345"/>
    </location>
</feature>